<keyword evidence="6 12" id="KW-0347">Helicase</keyword>
<comment type="similarity">
    <text evidence="12">Belongs to the helicase family. PriA subfamily.</text>
</comment>
<comment type="function">
    <text evidence="12">Initiates the restart of stalled replication forks, which reloads the replicative helicase on sites other than the origin of replication. Recognizes and binds to abandoned replication forks and remodels them to uncover a helicase loading site. Promotes assembly of the primosome at these replication forks.</text>
</comment>
<dbReference type="GO" id="GO:0006270">
    <property type="term" value="P:DNA replication initiation"/>
    <property type="evidence" value="ECO:0007669"/>
    <property type="project" value="TreeGrafter"/>
</dbReference>
<dbReference type="Pfam" id="PF00271">
    <property type="entry name" value="Helicase_C"/>
    <property type="match status" value="1"/>
</dbReference>
<organism evidence="15 16">
    <name type="scientific">candidate division WOR-1 bacterium RIFCSPLOWO2_12_FULL_45_9</name>
    <dbReference type="NCBI Taxonomy" id="1802568"/>
    <lineage>
        <taxon>Bacteria</taxon>
        <taxon>Bacillati</taxon>
        <taxon>Saganbacteria</taxon>
    </lineage>
</organism>
<keyword evidence="1 12" id="KW-0639">Primosome</keyword>
<dbReference type="AlphaFoldDB" id="A0A1F4RJN1"/>
<evidence type="ECO:0000256" key="9">
    <source>
        <dbReference type="ARBA" id="ARBA00023125"/>
    </source>
</evidence>
<dbReference type="GO" id="GO:1990077">
    <property type="term" value="C:primosome complex"/>
    <property type="evidence" value="ECO:0007669"/>
    <property type="project" value="UniProtKB-UniRule"/>
</dbReference>
<keyword evidence="7 12" id="KW-0862">Zinc</keyword>
<evidence type="ECO:0000256" key="6">
    <source>
        <dbReference type="ARBA" id="ARBA00022806"/>
    </source>
</evidence>
<dbReference type="GO" id="GO:0043138">
    <property type="term" value="F:3'-5' DNA helicase activity"/>
    <property type="evidence" value="ECO:0007669"/>
    <property type="project" value="UniProtKB-EC"/>
</dbReference>
<comment type="catalytic activity">
    <reaction evidence="11 12">
        <text>ATP + H2O = ADP + phosphate + H(+)</text>
        <dbReference type="Rhea" id="RHEA:13065"/>
        <dbReference type="ChEBI" id="CHEBI:15377"/>
        <dbReference type="ChEBI" id="CHEBI:15378"/>
        <dbReference type="ChEBI" id="CHEBI:30616"/>
        <dbReference type="ChEBI" id="CHEBI:43474"/>
        <dbReference type="ChEBI" id="CHEBI:456216"/>
        <dbReference type="EC" id="5.6.2.4"/>
    </reaction>
</comment>
<dbReference type="GO" id="GO:0005524">
    <property type="term" value="F:ATP binding"/>
    <property type="evidence" value="ECO:0007669"/>
    <property type="project" value="UniProtKB-UniRule"/>
</dbReference>
<dbReference type="InterPro" id="IPR042115">
    <property type="entry name" value="PriA_3primeBD_sf"/>
</dbReference>
<feature type="binding site" evidence="12">
    <location>
        <position position="370"/>
    </location>
    <ligand>
        <name>Zn(2+)</name>
        <dbReference type="ChEBI" id="CHEBI:29105"/>
        <label>2</label>
    </ligand>
</feature>
<dbReference type="CDD" id="cd17929">
    <property type="entry name" value="DEXHc_priA"/>
    <property type="match status" value="1"/>
</dbReference>
<dbReference type="Pfam" id="PF18319">
    <property type="entry name" value="Zn_ribbon_PriA"/>
    <property type="match status" value="1"/>
</dbReference>
<dbReference type="FunFam" id="3.40.50.300:FF:000489">
    <property type="entry name" value="Primosome assembly protein PriA"/>
    <property type="match status" value="1"/>
</dbReference>
<evidence type="ECO:0000256" key="10">
    <source>
        <dbReference type="ARBA" id="ARBA00023235"/>
    </source>
</evidence>
<evidence type="ECO:0000256" key="5">
    <source>
        <dbReference type="ARBA" id="ARBA00022801"/>
    </source>
</evidence>
<dbReference type="SMART" id="SM00487">
    <property type="entry name" value="DEXDc"/>
    <property type="match status" value="1"/>
</dbReference>
<dbReference type="InterPro" id="IPR014001">
    <property type="entry name" value="Helicase_ATP-bd"/>
</dbReference>
<dbReference type="SMART" id="SM00490">
    <property type="entry name" value="HELICc"/>
    <property type="match status" value="1"/>
</dbReference>
<feature type="domain" description="Helicase C-terminal" evidence="14">
    <location>
        <begin position="396"/>
        <end position="550"/>
    </location>
</feature>
<evidence type="ECO:0000256" key="12">
    <source>
        <dbReference type="HAMAP-Rule" id="MF_00983"/>
    </source>
</evidence>
<dbReference type="HAMAP" id="MF_00983">
    <property type="entry name" value="PriA"/>
    <property type="match status" value="1"/>
</dbReference>
<dbReference type="InterPro" id="IPR027417">
    <property type="entry name" value="P-loop_NTPase"/>
</dbReference>
<feature type="binding site" evidence="12">
    <location>
        <position position="401"/>
    </location>
    <ligand>
        <name>Zn(2+)</name>
        <dbReference type="ChEBI" id="CHEBI:29105"/>
        <label>1</label>
    </ligand>
</feature>
<dbReference type="PROSITE" id="PS51192">
    <property type="entry name" value="HELICASE_ATP_BIND_1"/>
    <property type="match status" value="1"/>
</dbReference>
<evidence type="ECO:0000313" key="15">
    <source>
        <dbReference type="EMBL" id="OGC08372.1"/>
    </source>
</evidence>
<evidence type="ECO:0000259" key="13">
    <source>
        <dbReference type="PROSITE" id="PS51192"/>
    </source>
</evidence>
<comment type="catalytic activity">
    <reaction evidence="12">
        <text>Couples ATP hydrolysis with the unwinding of duplex DNA by translocating in the 3'-5' direction.</text>
        <dbReference type="EC" id="5.6.2.4"/>
    </reaction>
</comment>
<dbReference type="Proteomes" id="UP000179095">
    <property type="component" value="Unassembled WGS sequence"/>
</dbReference>
<feature type="binding site" evidence="12">
    <location>
        <position position="388"/>
    </location>
    <ligand>
        <name>Zn(2+)</name>
        <dbReference type="ChEBI" id="CHEBI:29105"/>
        <label>2</label>
    </ligand>
</feature>
<name>A0A1F4RJN1_UNCSA</name>
<keyword evidence="4 12" id="KW-0547">Nucleotide-binding</keyword>
<dbReference type="Pfam" id="PF18074">
    <property type="entry name" value="PriA_C"/>
    <property type="match status" value="1"/>
</dbReference>
<dbReference type="PROSITE" id="PS51194">
    <property type="entry name" value="HELICASE_CTER"/>
    <property type="match status" value="1"/>
</dbReference>
<dbReference type="CDD" id="cd18804">
    <property type="entry name" value="SF2_C_priA"/>
    <property type="match status" value="1"/>
</dbReference>
<comment type="cofactor">
    <cofactor evidence="12">
        <name>Zn(2+)</name>
        <dbReference type="ChEBI" id="CHEBI:29105"/>
    </cofactor>
    <text evidence="12">Binds 2 zinc ions per subunit.</text>
</comment>
<dbReference type="Gene3D" id="3.40.1440.60">
    <property type="entry name" value="PriA, 3(prime) DNA-binding domain"/>
    <property type="match status" value="1"/>
</dbReference>
<dbReference type="PANTHER" id="PTHR30580:SF0">
    <property type="entry name" value="PRIMOSOMAL PROTEIN N"/>
    <property type="match status" value="1"/>
</dbReference>
<keyword evidence="8 12" id="KW-0067">ATP-binding</keyword>
<dbReference type="InterPro" id="IPR011545">
    <property type="entry name" value="DEAD/DEAH_box_helicase_dom"/>
</dbReference>
<reference evidence="15 16" key="1">
    <citation type="journal article" date="2016" name="Nat. Commun.">
        <title>Thousands of microbial genomes shed light on interconnected biogeochemical processes in an aquifer system.</title>
        <authorList>
            <person name="Anantharaman K."/>
            <person name="Brown C.T."/>
            <person name="Hug L.A."/>
            <person name="Sharon I."/>
            <person name="Castelle C.J."/>
            <person name="Probst A.J."/>
            <person name="Thomas B.C."/>
            <person name="Singh A."/>
            <person name="Wilkins M.J."/>
            <person name="Karaoz U."/>
            <person name="Brodie E.L."/>
            <person name="Williams K.H."/>
            <person name="Hubbard S.S."/>
            <person name="Banfield J.F."/>
        </authorList>
    </citation>
    <scope>NUCLEOTIDE SEQUENCE [LARGE SCALE GENOMIC DNA]</scope>
</reference>
<accession>A0A1F4RJN1</accession>
<protein>
    <recommendedName>
        <fullName evidence="12">Replication restart protein PriA</fullName>
    </recommendedName>
    <alternativeName>
        <fullName evidence="12">ATP-dependent DNA helicase PriA</fullName>
        <ecNumber evidence="12">5.6.2.4</ecNumber>
    </alternativeName>
    <alternativeName>
        <fullName evidence="12">DNA 3'-5' helicase PriA</fullName>
    </alternativeName>
</protein>
<keyword evidence="2 12" id="KW-0235">DNA replication</keyword>
<dbReference type="GO" id="GO:0016887">
    <property type="term" value="F:ATP hydrolysis activity"/>
    <property type="evidence" value="ECO:0007669"/>
    <property type="project" value="RHEA"/>
</dbReference>
<feature type="binding site" evidence="12">
    <location>
        <position position="391"/>
    </location>
    <ligand>
        <name>Zn(2+)</name>
        <dbReference type="ChEBI" id="CHEBI:29105"/>
        <label>2</label>
    </ligand>
</feature>
<dbReference type="InterPro" id="IPR041222">
    <property type="entry name" value="PriA_3primeBD"/>
</dbReference>
<dbReference type="SUPFAM" id="SSF52540">
    <property type="entry name" value="P-loop containing nucleoside triphosphate hydrolases"/>
    <property type="match status" value="1"/>
</dbReference>
<dbReference type="InterPro" id="IPR040498">
    <property type="entry name" value="PriA_CRR"/>
</dbReference>
<keyword evidence="9 12" id="KW-0238">DNA-binding</keyword>
<dbReference type="GO" id="GO:0003677">
    <property type="term" value="F:DNA binding"/>
    <property type="evidence" value="ECO:0007669"/>
    <property type="project" value="UniProtKB-UniRule"/>
</dbReference>
<proteinExistence type="inferred from homology"/>
<dbReference type="InterPro" id="IPR041236">
    <property type="entry name" value="PriA_C"/>
</dbReference>
<dbReference type="GO" id="GO:0008270">
    <property type="term" value="F:zinc ion binding"/>
    <property type="evidence" value="ECO:0007669"/>
    <property type="project" value="UniProtKB-UniRule"/>
</dbReference>
<evidence type="ECO:0000256" key="4">
    <source>
        <dbReference type="ARBA" id="ARBA00022741"/>
    </source>
</evidence>
<dbReference type="InterPro" id="IPR005259">
    <property type="entry name" value="PriA"/>
</dbReference>
<dbReference type="Gene3D" id="3.40.50.300">
    <property type="entry name" value="P-loop containing nucleotide triphosphate hydrolases"/>
    <property type="match status" value="2"/>
</dbReference>
<evidence type="ECO:0000313" key="16">
    <source>
        <dbReference type="Proteomes" id="UP000179095"/>
    </source>
</evidence>
<dbReference type="PANTHER" id="PTHR30580">
    <property type="entry name" value="PRIMOSOMAL PROTEIN N"/>
    <property type="match status" value="1"/>
</dbReference>
<dbReference type="EC" id="5.6.2.4" evidence="12"/>
<evidence type="ECO:0000256" key="3">
    <source>
        <dbReference type="ARBA" id="ARBA00022723"/>
    </source>
</evidence>
<evidence type="ECO:0000256" key="11">
    <source>
        <dbReference type="ARBA" id="ARBA00048988"/>
    </source>
</evidence>
<keyword evidence="5 12" id="KW-0378">Hydrolase</keyword>
<feature type="binding site" evidence="12">
    <location>
        <position position="404"/>
    </location>
    <ligand>
        <name>Zn(2+)</name>
        <dbReference type="ChEBI" id="CHEBI:29105"/>
        <label>1</label>
    </ligand>
</feature>
<feature type="domain" description="Helicase ATP-binding" evidence="13">
    <location>
        <begin position="137"/>
        <end position="303"/>
    </location>
</feature>
<evidence type="ECO:0000259" key="14">
    <source>
        <dbReference type="PROSITE" id="PS51194"/>
    </source>
</evidence>
<sequence length="651" mass="73285">MYAEIIISRASRNIDKIFHYSIPPEIKNKIQIGHQVVVPFGRRQEIGHVVGFVETSNIKGIRDILRLASDHPLFNEKQAELAKWLADYYCSFLFKALQCVLPPGGKSEIRSAKFEINQKSEIPSIKPTEEQEKAIEAINGGQADKFLLYGVTGSGKTEIYLQTVAHVLEQGKSAIVLVPEIGLTPQLVERFKERFHDQIAVLHSHLALKQRKLEWQRVASSEARIILGTRMAIFAPVKNLGLIVLDEEYEITYKSEQSPRYHTREVAFFLSALHRASVVLGSATPTVETYYQAEKGNYQKLVLSKRIDDRELPPVKIVDMREAKGFILSDKLREELKETLRWGQQAILFINRRGYFTFVMCRECGLTIECPKCSVSLTYHTGVGKVVCNRCGYQAEIPRSCPRCNSLSIKYFGSGTQRIEKEVADLCPDARILRYDRDSLGERGSHEQFFAAFAGGKADVLIGTQLVTKGLDVANVTLVGVVTADTGLNFPDFRSAEHTFQLLTQVAGRAGRHHLPGKVIIQTYNPDHYAIQAAAKHDYESFYQQEIKHRQELNYPPFTKLISLIISGASEPKVRKVAEDLGQFLKKRLAQGVLGPAPAATPKVRGHFRHHILMKGSELLVMSNVIREVMKKIVIPSEVRVAVDVEPMNMH</sequence>
<dbReference type="GO" id="GO:0006269">
    <property type="term" value="P:DNA replication, synthesis of primer"/>
    <property type="evidence" value="ECO:0007669"/>
    <property type="project" value="UniProtKB-KW"/>
</dbReference>
<evidence type="ECO:0000256" key="7">
    <source>
        <dbReference type="ARBA" id="ARBA00022833"/>
    </source>
</evidence>
<feature type="binding site" evidence="12">
    <location>
        <position position="361"/>
    </location>
    <ligand>
        <name>Zn(2+)</name>
        <dbReference type="ChEBI" id="CHEBI:29105"/>
        <label>1</label>
    </ligand>
</feature>
<keyword evidence="10 12" id="KW-0413">Isomerase</keyword>
<feature type="binding site" evidence="12">
    <location>
        <position position="364"/>
    </location>
    <ligand>
        <name>Zn(2+)</name>
        <dbReference type="ChEBI" id="CHEBI:29105"/>
        <label>1</label>
    </ligand>
</feature>
<dbReference type="NCBIfam" id="TIGR00595">
    <property type="entry name" value="priA"/>
    <property type="match status" value="1"/>
</dbReference>
<dbReference type="Pfam" id="PF17764">
    <property type="entry name" value="PriA_3primeBD"/>
    <property type="match status" value="1"/>
</dbReference>
<dbReference type="GO" id="GO:0006302">
    <property type="term" value="P:double-strand break repair"/>
    <property type="evidence" value="ECO:0007669"/>
    <property type="project" value="InterPro"/>
</dbReference>
<dbReference type="GO" id="GO:0006310">
    <property type="term" value="P:DNA recombination"/>
    <property type="evidence" value="ECO:0007669"/>
    <property type="project" value="InterPro"/>
</dbReference>
<evidence type="ECO:0000256" key="1">
    <source>
        <dbReference type="ARBA" id="ARBA00022515"/>
    </source>
</evidence>
<dbReference type="EMBL" id="METQ01000056">
    <property type="protein sequence ID" value="OGC08372.1"/>
    <property type="molecule type" value="Genomic_DNA"/>
</dbReference>
<keyword evidence="3 12" id="KW-0479">Metal-binding</keyword>
<dbReference type="Pfam" id="PF00270">
    <property type="entry name" value="DEAD"/>
    <property type="match status" value="1"/>
</dbReference>
<dbReference type="InterPro" id="IPR001650">
    <property type="entry name" value="Helicase_C-like"/>
</dbReference>
<evidence type="ECO:0000256" key="8">
    <source>
        <dbReference type="ARBA" id="ARBA00022840"/>
    </source>
</evidence>
<comment type="caution">
    <text evidence="15">The sequence shown here is derived from an EMBL/GenBank/DDBJ whole genome shotgun (WGS) entry which is preliminary data.</text>
</comment>
<comment type="subunit">
    <text evidence="12">Component of the replication restart primosome.</text>
</comment>
<gene>
    <name evidence="12" type="primary">priA</name>
    <name evidence="15" type="ORF">A3F86_01920</name>
</gene>
<dbReference type="STRING" id="1802568.A3F86_01920"/>
<evidence type="ECO:0000256" key="2">
    <source>
        <dbReference type="ARBA" id="ARBA00022705"/>
    </source>
</evidence>
<feature type="binding site" evidence="12">
    <location>
        <position position="373"/>
    </location>
    <ligand>
        <name>Zn(2+)</name>
        <dbReference type="ChEBI" id="CHEBI:29105"/>
        <label>2</label>
    </ligand>
</feature>